<evidence type="ECO:0000256" key="1">
    <source>
        <dbReference type="ARBA" id="ARBA00012528"/>
    </source>
</evidence>
<keyword evidence="5" id="KW-1185">Reference proteome</keyword>
<dbReference type="SUPFAM" id="SSF55785">
    <property type="entry name" value="PYP-like sensor domain (PAS domain)"/>
    <property type="match status" value="1"/>
</dbReference>
<dbReference type="GO" id="GO:0005886">
    <property type="term" value="C:plasma membrane"/>
    <property type="evidence" value="ECO:0007669"/>
    <property type="project" value="TreeGrafter"/>
</dbReference>
<dbReference type="NCBIfam" id="TIGR00254">
    <property type="entry name" value="GGDEF"/>
    <property type="match status" value="1"/>
</dbReference>
<dbReference type="SUPFAM" id="SSF55073">
    <property type="entry name" value="Nucleotide cyclase"/>
    <property type="match status" value="1"/>
</dbReference>
<dbReference type="InterPro" id="IPR035965">
    <property type="entry name" value="PAS-like_dom_sf"/>
</dbReference>
<dbReference type="PANTHER" id="PTHR45138">
    <property type="entry name" value="REGULATORY COMPONENTS OF SENSORY TRANSDUCTION SYSTEM"/>
    <property type="match status" value="1"/>
</dbReference>
<dbReference type="Pfam" id="PF00990">
    <property type="entry name" value="GGDEF"/>
    <property type="match status" value="1"/>
</dbReference>
<dbReference type="Gene3D" id="3.30.70.270">
    <property type="match status" value="1"/>
</dbReference>
<dbReference type="FunFam" id="3.30.70.270:FF:000001">
    <property type="entry name" value="Diguanylate cyclase domain protein"/>
    <property type="match status" value="1"/>
</dbReference>
<comment type="caution">
    <text evidence="4">The sequence shown here is derived from an EMBL/GenBank/DDBJ whole genome shotgun (WGS) entry which is preliminary data.</text>
</comment>
<protein>
    <recommendedName>
        <fullName evidence="1">diguanylate cyclase</fullName>
        <ecNumber evidence="1">2.7.7.65</ecNumber>
    </recommendedName>
</protein>
<dbReference type="Proteomes" id="UP000587991">
    <property type="component" value="Unassembled WGS sequence"/>
</dbReference>
<gene>
    <name evidence="4" type="ORF">HF682_13405</name>
</gene>
<dbReference type="InterPro" id="IPR043128">
    <property type="entry name" value="Rev_trsase/Diguanyl_cyclase"/>
</dbReference>
<dbReference type="CDD" id="cd01949">
    <property type="entry name" value="GGDEF"/>
    <property type="match status" value="1"/>
</dbReference>
<feature type="domain" description="GGDEF" evidence="3">
    <location>
        <begin position="273"/>
        <end position="406"/>
    </location>
</feature>
<sequence>MPSPLWRAVAPLPTPALWLCVNTLGELRCTQLNTAAQQLLPEFATTEPLSQQLSPRHLVILSQALSQGVALDALRFFTARQRWLQLSLSPQAGGCGLALLSDISDLQSPPSDLADAHWLEILNWLPVGLEVDRENFQTLLLNRKFVELFGYTDADLPTLDEWWLHCYPDVAYRNTARAAWETAIAEARLYNIDMAPQEWRVRCKNGEYRDIQFHYRAIGDRHVHVYLDVSEQRRLEEELRQQATTDALTGLLTRRHFFEQGALRLQQAQRQRHPLCVLMLDLDHFKRINDRHGHAAGDLALQHAASLLREGLRMPDLLARLGGEEFVLLLEHTDVEQAQQLAERLRQHLHQHPCPLPDGKALRLTASFGVARIQEGDSLDSLLSRADKAMYHAKELGRNRVMVELAASGGMEG</sequence>
<dbReference type="EC" id="2.7.7.65" evidence="1"/>
<accession>A0A847SFF0</accession>
<dbReference type="InterPro" id="IPR029787">
    <property type="entry name" value="Nucleotide_cyclase"/>
</dbReference>
<dbReference type="PROSITE" id="PS50887">
    <property type="entry name" value="GGDEF"/>
    <property type="match status" value="1"/>
</dbReference>
<dbReference type="Pfam" id="PF08447">
    <property type="entry name" value="PAS_3"/>
    <property type="match status" value="1"/>
</dbReference>
<name>A0A847SFF0_9NEIS</name>
<comment type="catalytic activity">
    <reaction evidence="2">
        <text>2 GTP = 3',3'-c-di-GMP + 2 diphosphate</text>
        <dbReference type="Rhea" id="RHEA:24898"/>
        <dbReference type="ChEBI" id="CHEBI:33019"/>
        <dbReference type="ChEBI" id="CHEBI:37565"/>
        <dbReference type="ChEBI" id="CHEBI:58805"/>
        <dbReference type="EC" id="2.7.7.65"/>
    </reaction>
</comment>
<dbReference type="RefSeq" id="WP_168877827.1">
    <property type="nucleotide sequence ID" value="NZ_JABAIM010000003.1"/>
</dbReference>
<evidence type="ECO:0000313" key="4">
    <source>
        <dbReference type="EMBL" id="NLR76156.1"/>
    </source>
</evidence>
<dbReference type="SMART" id="SM00267">
    <property type="entry name" value="GGDEF"/>
    <property type="match status" value="1"/>
</dbReference>
<dbReference type="InterPro" id="IPR000160">
    <property type="entry name" value="GGDEF_dom"/>
</dbReference>
<evidence type="ECO:0000256" key="2">
    <source>
        <dbReference type="ARBA" id="ARBA00034247"/>
    </source>
</evidence>
<dbReference type="GO" id="GO:1902201">
    <property type="term" value="P:negative regulation of bacterial-type flagellum-dependent cell motility"/>
    <property type="evidence" value="ECO:0007669"/>
    <property type="project" value="TreeGrafter"/>
</dbReference>
<dbReference type="Gene3D" id="3.30.450.20">
    <property type="entry name" value="PAS domain"/>
    <property type="match status" value="1"/>
</dbReference>
<dbReference type="GO" id="GO:0043709">
    <property type="term" value="P:cell adhesion involved in single-species biofilm formation"/>
    <property type="evidence" value="ECO:0007669"/>
    <property type="project" value="TreeGrafter"/>
</dbReference>
<dbReference type="GO" id="GO:0052621">
    <property type="term" value="F:diguanylate cyclase activity"/>
    <property type="evidence" value="ECO:0007669"/>
    <property type="project" value="UniProtKB-EC"/>
</dbReference>
<evidence type="ECO:0000259" key="3">
    <source>
        <dbReference type="PROSITE" id="PS50887"/>
    </source>
</evidence>
<dbReference type="InterPro" id="IPR013655">
    <property type="entry name" value="PAS_fold_3"/>
</dbReference>
<dbReference type="InterPro" id="IPR050469">
    <property type="entry name" value="Diguanylate_Cyclase"/>
</dbReference>
<reference evidence="4 5" key="1">
    <citation type="submission" date="2020-04" db="EMBL/GenBank/DDBJ databases">
        <title>Draft genome of Leeia sp. IMCC25680.</title>
        <authorList>
            <person name="Song J."/>
            <person name="Cho J.-C."/>
        </authorList>
    </citation>
    <scope>NUCLEOTIDE SEQUENCE [LARGE SCALE GENOMIC DNA]</scope>
    <source>
        <strain evidence="4 5">IMCC25680</strain>
    </source>
</reference>
<dbReference type="EMBL" id="JABAIM010000003">
    <property type="protein sequence ID" value="NLR76156.1"/>
    <property type="molecule type" value="Genomic_DNA"/>
</dbReference>
<organism evidence="4 5">
    <name type="scientific">Leeia aquatica</name>
    <dbReference type="NCBI Taxonomy" id="2725557"/>
    <lineage>
        <taxon>Bacteria</taxon>
        <taxon>Pseudomonadati</taxon>
        <taxon>Pseudomonadota</taxon>
        <taxon>Betaproteobacteria</taxon>
        <taxon>Neisseriales</taxon>
        <taxon>Leeiaceae</taxon>
        <taxon>Leeia</taxon>
    </lineage>
</organism>
<evidence type="ECO:0000313" key="5">
    <source>
        <dbReference type="Proteomes" id="UP000587991"/>
    </source>
</evidence>
<dbReference type="PANTHER" id="PTHR45138:SF9">
    <property type="entry name" value="DIGUANYLATE CYCLASE DGCM-RELATED"/>
    <property type="match status" value="1"/>
</dbReference>
<dbReference type="AlphaFoldDB" id="A0A847SFF0"/>
<proteinExistence type="predicted"/>